<evidence type="ECO:0000313" key="5">
    <source>
        <dbReference type="Proteomes" id="UP000294558"/>
    </source>
</evidence>
<evidence type="ECO:0000256" key="2">
    <source>
        <dbReference type="ARBA" id="ARBA00023098"/>
    </source>
</evidence>
<keyword evidence="5" id="KW-1185">Reference proteome</keyword>
<dbReference type="GO" id="GO:0006635">
    <property type="term" value="P:fatty acid beta-oxidation"/>
    <property type="evidence" value="ECO:0007669"/>
    <property type="project" value="TreeGrafter"/>
</dbReference>
<dbReference type="InterPro" id="IPR001753">
    <property type="entry name" value="Enoyl-CoA_hydra/iso"/>
</dbReference>
<dbReference type="Proteomes" id="UP000294558">
    <property type="component" value="Unassembled WGS sequence"/>
</dbReference>
<dbReference type="InterPro" id="IPR029045">
    <property type="entry name" value="ClpP/crotonase-like_dom_sf"/>
</dbReference>
<keyword evidence="3" id="KW-0456">Lyase</keyword>
<evidence type="ECO:0000313" key="4">
    <source>
        <dbReference type="EMBL" id="TDT17766.1"/>
    </source>
</evidence>
<dbReference type="GO" id="GO:0016829">
    <property type="term" value="F:lyase activity"/>
    <property type="evidence" value="ECO:0007669"/>
    <property type="project" value="UniProtKB-KW"/>
</dbReference>
<comment type="similarity">
    <text evidence="1">Belongs to the enoyl-CoA hydratase/isomerase family.</text>
</comment>
<dbReference type="Pfam" id="PF00378">
    <property type="entry name" value="ECH_1"/>
    <property type="match status" value="1"/>
</dbReference>
<keyword evidence="2" id="KW-0443">Lipid metabolism</keyword>
<dbReference type="RefSeq" id="WP_133870033.1">
    <property type="nucleotide sequence ID" value="NZ_SOAU01000001.1"/>
</dbReference>
<dbReference type="PANTHER" id="PTHR11941">
    <property type="entry name" value="ENOYL-COA HYDRATASE-RELATED"/>
    <property type="match status" value="1"/>
</dbReference>
<sequence>MVRVEQRDDIGDGVVLITLDRPDRRNAVDHETLLALVDAQRQHADARVVVLTGAPPAFCAGADLQGVREDVFSADLRRVLQGFTEMACPVVASIDGPALGAGAQLVAVADLRMSTPGSVVGIPAAKLGLVVEQWTIDRIAREFGASVARGMFVGAEVYRGERLHAMGAIHRLGHLDDALAWAGELARLAPLSLSGHKIALEAIAAGRVDDADAAAAKAAAWASEDAAEGRRAFLEKRPAVFRGR</sequence>
<dbReference type="AlphaFoldDB" id="A0A4R7I4W2"/>
<comment type="caution">
    <text evidence="4">The sequence shown here is derived from an EMBL/GenBank/DDBJ whole genome shotgun (WGS) entry which is preliminary data.</text>
</comment>
<evidence type="ECO:0000256" key="1">
    <source>
        <dbReference type="ARBA" id="ARBA00005254"/>
    </source>
</evidence>
<dbReference type="Gene3D" id="3.90.226.10">
    <property type="entry name" value="2-enoyl-CoA Hydratase, Chain A, domain 1"/>
    <property type="match status" value="1"/>
</dbReference>
<dbReference type="CDD" id="cd06558">
    <property type="entry name" value="crotonase-like"/>
    <property type="match status" value="1"/>
</dbReference>
<protein>
    <submittedName>
        <fullName evidence="4">Enoyl-CoA hydratase</fullName>
    </submittedName>
</protein>
<dbReference type="PANTHER" id="PTHR11941:SF169">
    <property type="entry name" value="(7AS)-7A-METHYL-1,5-DIOXO-2,3,5,6,7,7A-HEXAHYDRO-1H-INDENE-CARBOXYL-COA HYDROLASE"/>
    <property type="match status" value="1"/>
</dbReference>
<evidence type="ECO:0000256" key="3">
    <source>
        <dbReference type="ARBA" id="ARBA00023239"/>
    </source>
</evidence>
<name>A0A4R7I4W2_9ACTN</name>
<dbReference type="SUPFAM" id="SSF52096">
    <property type="entry name" value="ClpP/crotonase"/>
    <property type="match status" value="1"/>
</dbReference>
<gene>
    <name evidence="4" type="ORF">BDK89_3379</name>
</gene>
<proteinExistence type="inferred from homology"/>
<accession>A0A4R7I4W2</accession>
<organism evidence="4 5">
    <name type="scientific">Ilumatobacter fluminis</name>
    <dbReference type="NCBI Taxonomy" id="467091"/>
    <lineage>
        <taxon>Bacteria</taxon>
        <taxon>Bacillati</taxon>
        <taxon>Actinomycetota</taxon>
        <taxon>Acidimicrobiia</taxon>
        <taxon>Acidimicrobiales</taxon>
        <taxon>Ilumatobacteraceae</taxon>
        <taxon>Ilumatobacter</taxon>
    </lineage>
</organism>
<dbReference type="OrthoDB" id="4608673at2"/>
<dbReference type="EMBL" id="SOAU01000001">
    <property type="protein sequence ID" value="TDT17766.1"/>
    <property type="molecule type" value="Genomic_DNA"/>
</dbReference>
<reference evidence="4 5" key="1">
    <citation type="submission" date="2019-03" db="EMBL/GenBank/DDBJ databases">
        <title>Sequencing the genomes of 1000 actinobacteria strains.</title>
        <authorList>
            <person name="Klenk H.-P."/>
        </authorList>
    </citation>
    <scope>NUCLEOTIDE SEQUENCE [LARGE SCALE GENOMIC DNA]</scope>
    <source>
        <strain evidence="4 5">DSM 18936</strain>
    </source>
</reference>